<dbReference type="PANTHER" id="PTHR43176:SF3">
    <property type="entry name" value="3-HYDROXYISOBUTYRYL-COA HYDROLASE, MITOCHONDRIAL"/>
    <property type="match status" value="1"/>
</dbReference>
<sequence>MTDNVVLFNEIKTAGGQRFAVATLNAPASLNALSVDMVRLLTPKLREWAADAGIVGVLLDAAGEKAFCAGGDLRQLYQTLLDCGPERNTYAEDFFREEYELDHLIHTFPKPFLCWGHGIVMGGGVGLLAGASHRVMTLQSRIAMPEINIGLYPDVGGSWFLRRTPGRTGLFLALTAANINAHDTIFCGLADVLVPQERKGAVIEAIASTQWAGGDAKADRATLSRILAQAGEGAEMPASKVREHYDTINALMAGDDLLDIAKRLRDVQSDDAWLQTASKTFTKGAPSSIALSFELWQRVPRMSLAEVFRLEYWASLGFCANKDFAEGIRAVLVDKDRNPRWNPATLEEITPAFVDDHLRPRGEMPAELASLT</sequence>
<evidence type="ECO:0000256" key="2">
    <source>
        <dbReference type="ARBA" id="ARBA00011915"/>
    </source>
</evidence>
<evidence type="ECO:0000256" key="1">
    <source>
        <dbReference type="ARBA" id="ARBA00001709"/>
    </source>
</evidence>
<gene>
    <name evidence="5" type="ORF">CKY39_14305</name>
</gene>
<dbReference type="NCBIfam" id="NF004127">
    <property type="entry name" value="PRK05617.1"/>
    <property type="match status" value="1"/>
</dbReference>
<dbReference type="PANTHER" id="PTHR43176">
    <property type="entry name" value="3-HYDROXYISOBUTYRYL-COA HYDROLASE-RELATED"/>
    <property type="match status" value="1"/>
</dbReference>
<dbReference type="GO" id="GO:0003860">
    <property type="term" value="F:3-hydroxyisobutyryl-CoA hydrolase activity"/>
    <property type="evidence" value="ECO:0007669"/>
    <property type="project" value="UniProtKB-EC"/>
</dbReference>
<dbReference type="SUPFAM" id="SSF52096">
    <property type="entry name" value="ClpP/crotonase"/>
    <property type="match status" value="1"/>
</dbReference>
<protein>
    <recommendedName>
        <fullName evidence="2">3-hydroxyisobutyryl-CoA hydrolase</fullName>
        <ecNumber evidence="2">3.1.2.4</ecNumber>
    </recommendedName>
</protein>
<proteinExistence type="predicted"/>
<dbReference type="Gene3D" id="3.90.226.10">
    <property type="entry name" value="2-enoyl-CoA Hydratase, Chain A, domain 1"/>
    <property type="match status" value="1"/>
</dbReference>
<dbReference type="GO" id="GO:0006574">
    <property type="term" value="P:L-valine catabolic process"/>
    <property type="evidence" value="ECO:0007669"/>
    <property type="project" value="TreeGrafter"/>
</dbReference>
<dbReference type="Pfam" id="PF16113">
    <property type="entry name" value="ECH_2"/>
    <property type="match status" value="1"/>
</dbReference>
<accession>A0A250DJZ3</accession>
<dbReference type="KEGG" id="vbo:CKY39_14305"/>
<dbReference type="EC" id="3.1.2.4" evidence="2"/>
<dbReference type="AlphaFoldDB" id="A0A250DJZ3"/>
<dbReference type="Proteomes" id="UP000217154">
    <property type="component" value="Chromosome"/>
</dbReference>
<dbReference type="CDD" id="cd06558">
    <property type="entry name" value="crotonase-like"/>
    <property type="match status" value="1"/>
</dbReference>
<dbReference type="EMBL" id="CP023284">
    <property type="protein sequence ID" value="ATA54263.1"/>
    <property type="molecule type" value="Genomic_DNA"/>
</dbReference>
<evidence type="ECO:0000259" key="4">
    <source>
        <dbReference type="Pfam" id="PF16113"/>
    </source>
</evidence>
<dbReference type="InterPro" id="IPR032259">
    <property type="entry name" value="HIBYL-CoA-H"/>
</dbReference>
<evidence type="ECO:0000313" key="5">
    <source>
        <dbReference type="EMBL" id="ATA54263.1"/>
    </source>
</evidence>
<evidence type="ECO:0000313" key="6">
    <source>
        <dbReference type="Proteomes" id="UP000217154"/>
    </source>
</evidence>
<keyword evidence="3" id="KW-0378">Hydrolase</keyword>
<feature type="domain" description="Enoyl-CoA hydratase/isomerase" evidence="4">
    <location>
        <begin position="20"/>
        <end position="357"/>
    </location>
</feature>
<reference evidence="5 6" key="1">
    <citation type="submission" date="2017-09" db="EMBL/GenBank/DDBJ databases">
        <title>The diverse metabolic capabilities of V. boronicumulans make it an excellent choice for continued studies on novel biodegradation.</title>
        <authorList>
            <person name="Sun S."/>
        </authorList>
    </citation>
    <scope>NUCLEOTIDE SEQUENCE [LARGE SCALE GENOMIC DNA]</scope>
    <source>
        <strain evidence="5 6">J1</strain>
    </source>
</reference>
<dbReference type="GO" id="GO:0005829">
    <property type="term" value="C:cytosol"/>
    <property type="evidence" value="ECO:0007669"/>
    <property type="project" value="TreeGrafter"/>
</dbReference>
<dbReference type="InterPro" id="IPR029045">
    <property type="entry name" value="ClpP/crotonase-like_dom_sf"/>
</dbReference>
<name>A0A250DJZ3_9BURK</name>
<organism evidence="5 6">
    <name type="scientific">Variovorax boronicumulans</name>
    <dbReference type="NCBI Taxonomy" id="436515"/>
    <lineage>
        <taxon>Bacteria</taxon>
        <taxon>Pseudomonadati</taxon>
        <taxon>Pseudomonadota</taxon>
        <taxon>Betaproteobacteria</taxon>
        <taxon>Burkholderiales</taxon>
        <taxon>Comamonadaceae</taxon>
        <taxon>Variovorax</taxon>
    </lineage>
</organism>
<dbReference type="InterPro" id="IPR045004">
    <property type="entry name" value="ECH_dom"/>
</dbReference>
<evidence type="ECO:0000256" key="3">
    <source>
        <dbReference type="ARBA" id="ARBA00022801"/>
    </source>
</evidence>
<comment type="catalytic activity">
    <reaction evidence="1">
        <text>3-hydroxy-2-methylpropanoyl-CoA + H2O = 3-hydroxy-2-methylpropanoate + CoA + H(+)</text>
        <dbReference type="Rhea" id="RHEA:20888"/>
        <dbReference type="ChEBI" id="CHEBI:11805"/>
        <dbReference type="ChEBI" id="CHEBI:15377"/>
        <dbReference type="ChEBI" id="CHEBI:15378"/>
        <dbReference type="ChEBI" id="CHEBI:57287"/>
        <dbReference type="ChEBI" id="CHEBI:57340"/>
        <dbReference type="EC" id="3.1.2.4"/>
    </reaction>
</comment>
<dbReference type="RefSeq" id="WP_095744915.1">
    <property type="nucleotide sequence ID" value="NZ_CP023284.1"/>
</dbReference>